<sequence>MKKNRITQYDYVRLTRLHRAFHQEEVVGTRQPTVGDIAAVIEIYEKPELGYELESVNEDGTTNWLVTVSASDVELEVIKRSPVEIMMKPVTYYNTSTKVQIGDYVELKVWLFFWKGWQKGRVYYVPGVSPKSDSLEYDGLSWVSIHDKNGSPVGVVVNPDTGQLKKTVRFIRRSDDALTETPVDYSFPDE</sequence>
<reference evidence="1 2" key="1">
    <citation type="submission" date="2021-06" db="EMBL/GenBank/DDBJ databases">
        <title>Gemonas diversity in paddy soil.</title>
        <authorList>
            <person name="Liu G."/>
        </authorList>
    </citation>
    <scope>NUCLEOTIDE SEQUENCE [LARGE SCALE GENOMIC DNA]</scope>
    <source>
        <strain evidence="1 2">RG10</strain>
    </source>
</reference>
<protein>
    <submittedName>
        <fullName evidence="1">DUF4926 domain-containing protein</fullName>
    </submittedName>
</protein>
<evidence type="ECO:0000313" key="2">
    <source>
        <dbReference type="Proteomes" id="UP000683557"/>
    </source>
</evidence>
<organism evidence="1 2">
    <name type="scientific">Geomonas oryzisoli</name>
    <dbReference type="NCBI Taxonomy" id="2847992"/>
    <lineage>
        <taxon>Bacteria</taxon>
        <taxon>Pseudomonadati</taxon>
        <taxon>Thermodesulfobacteriota</taxon>
        <taxon>Desulfuromonadia</taxon>
        <taxon>Geobacterales</taxon>
        <taxon>Geobacteraceae</taxon>
        <taxon>Geomonas</taxon>
    </lineage>
</organism>
<dbReference type="RefSeq" id="WP_216800304.1">
    <property type="nucleotide sequence ID" value="NZ_CP076723.1"/>
</dbReference>
<name>A0ABX8J8Y4_9BACT</name>
<proteinExistence type="predicted"/>
<dbReference type="EMBL" id="CP076723">
    <property type="protein sequence ID" value="QWV93566.1"/>
    <property type="molecule type" value="Genomic_DNA"/>
</dbReference>
<evidence type="ECO:0000313" key="1">
    <source>
        <dbReference type="EMBL" id="QWV93566.1"/>
    </source>
</evidence>
<dbReference type="Proteomes" id="UP000683557">
    <property type="component" value="Chromosome"/>
</dbReference>
<accession>A0ABX8J8Y4</accession>
<keyword evidence="2" id="KW-1185">Reference proteome</keyword>
<gene>
    <name evidence="1" type="ORF">KP004_20805</name>
</gene>